<evidence type="ECO:0000259" key="1">
    <source>
        <dbReference type="Pfam" id="PF00723"/>
    </source>
</evidence>
<keyword evidence="4" id="KW-1185">Reference proteome</keyword>
<dbReference type="EMBL" id="BMPQ01000035">
    <property type="protein sequence ID" value="GGL08052.1"/>
    <property type="molecule type" value="Genomic_DNA"/>
</dbReference>
<dbReference type="Pfam" id="PF19291">
    <property type="entry name" value="TREH_N"/>
    <property type="match status" value="1"/>
</dbReference>
<evidence type="ECO:0000259" key="2">
    <source>
        <dbReference type="Pfam" id="PF19291"/>
    </source>
</evidence>
<name>A0A917RH96_9ACTN</name>
<dbReference type="InterPro" id="IPR045582">
    <property type="entry name" value="Trehalase-like_N"/>
</dbReference>
<dbReference type="GO" id="GO:0004553">
    <property type="term" value="F:hydrolase activity, hydrolyzing O-glycosyl compounds"/>
    <property type="evidence" value="ECO:0007669"/>
    <property type="project" value="TreeGrafter"/>
</dbReference>
<dbReference type="PANTHER" id="PTHR31616:SF0">
    <property type="entry name" value="GLUCAN 1,4-ALPHA-GLUCOSIDASE"/>
    <property type="match status" value="1"/>
</dbReference>
<feature type="domain" description="Trehalase-like N-terminal" evidence="2">
    <location>
        <begin position="5"/>
        <end position="140"/>
    </location>
</feature>
<organism evidence="3 4">
    <name type="scientific">Streptomyces flaveus</name>
    <dbReference type="NCBI Taxonomy" id="66370"/>
    <lineage>
        <taxon>Bacteria</taxon>
        <taxon>Bacillati</taxon>
        <taxon>Actinomycetota</taxon>
        <taxon>Actinomycetes</taxon>
        <taxon>Kitasatosporales</taxon>
        <taxon>Streptomycetaceae</taxon>
        <taxon>Streptomyces</taxon>
        <taxon>Streptomyces aurantiacus group</taxon>
    </lineage>
</organism>
<dbReference type="Gene3D" id="1.50.10.10">
    <property type="match status" value="1"/>
</dbReference>
<reference evidence="3" key="1">
    <citation type="journal article" date="2014" name="Int. J. Syst. Evol. Microbiol.">
        <title>Complete genome sequence of Corynebacterium casei LMG S-19264T (=DSM 44701T), isolated from a smear-ripened cheese.</title>
        <authorList>
            <consortium name="US DOE Joint Genome Institute (JGI-PGF)"/>
            <person name="Walter F."/>
            <person name="Albersmeier A."/>
            <person name="Kalinowski J."/>
            <person name="Ruckert C."/>
        </authorList>
    </citation>
    <scope>NUCLEOTIDE SEQUENCE</scope>
    <source>
        <strain evidence="3">JCM 3035</strain>
    </source>
</reference>
<dbReference type="InterPro" id="IPR012341">
    <property type="entry name" value="6hp_glycosidase-like_sf"/>
</dbReference>
<dbReference type="AlphaFoldDB" id="A0A917RH96"/>
<accession>A0A917RH96</accession>
<feature type="domain" description="GH15-like" evidence="1">
    <location>
        <begin position="225"/>
        <end position="590"/>
    </location>
</feature>
<dbReference type="GO" id="GO:0005975">
    <property type="term" value="P:carbohydrate metabolic process"/>
    <property type="evidence" value="ECO:0007669"/>
    <property type="project" value="InterPro"/>
</dbReference>
<protein>
    <submittedName>
        <fullName evidence="3">Glucoamylase</fullName>
    </submittedName>
</protein>
<sequence>MGYRPIEDYGVIGDMHTVAMVATDGSIDFLCLPRFDSPTVFGAMLDDTEGGTFQISPAADGARLRQIYLPETNVLLTRFLSADGVGEVTDFMPVGDVRHTHAIVRRVKGVRGRFGFRFRCAPRFDYARSPHRTEQRDGAVFFIPKDADGTALRLQSPIELRIEGGEAVAEFALLPNEELDFVIEAASPNDKSPSSKPGWVKHAFRHTVAYWRHWVSRCTYQGRWREDVIRSALALKLLTSETYGSIAAAATFGLPELVGGERNWDYRYTWIRDASLTAATFLRLGFTEEPRAFIEWVLERYREADEHGRLQIMYGIDGRRDLDEGVLEHLHGYQGSAPVRIGNGAYDQLQLDIYGEFLRLVNLYDEHVEPVSHDLWQHLRDSADWVAGNWRRPDDGIWEVRGGQQEFLYSRFMCWVALDRAARIARRRSLPAPLERWGETRDEIYSDIHDGFWHKEREAFVQHRGVTTVDASSLLMPLVGFLSPREPRWLTTLRELERELVEDSLVYRYRTQEGAPDGLTGTEGTFCMCSYWFIECLTRCGDLERARLFFEKAQSYSNHVGLHAEEMDGTGRYLGNFPQAFTHLGLINAALSLDQALSRHSG</sequence>
<dbReference type="RefSeq" id="WP_189326739.1">
    <property type="nucleotide sequence ID" value="NZ_BMPQ01000035.1"/>
</dbReference>
<dbReference type="Proteomes" id="UP000637788">
    <property type="component" value="Unassembled WGS sequence"/>
</dbReference>
<dbReference type="InterPro" id="IPR011613">
    <property type="entry name" value="GH15-like"/>
</dbReference>
<comment type="caution">
    <text evidence="3">The sequence shown here is derived from an EMBL/GenBank/DDBJ whole genome shotgun (WGS) entry which is preliminary data.</text>
</comment>
<proteinExistence type="predicted"/>
<dbReference type="Pfam" id="PF00723">
    <property type="entry name" value="Glyco_hydro_15"/>
    <property type="match status" value="1"/>
</dbReference>
<evidence type="ECO:0000313" key="4">
    <source>
        <dbReference type="Proteomes" id="UP000637788"/>
    </source>
</evidence>
<evidence type="ECO:0000313" key="3">
    <source>
        <dbReference type="EMBL" id="GGL08052.1"/>
    </source>
</evidence>
<reference evidence="3" key="2">
    <citation type="submission" date="2020-09" db="EMBL/GenBank/DDBJ databases">
        <authorList>
            <person name="Sun Q."/>
            <person name="Ohkuma M."/>
        </authorList>
    </citation>
    <scope>NUCLEOTIDE SEQUENCE</scope>
    <source>
        <strain evidence="3">JCM 3035</strain>
    </source>
</reference>
<dbReference type="PANTHER" id="PTHR31616">
    <property type="entry name" value="TREHALASE"/>
    <property type="match status" value="1"/>
</dbReference>
<gene>
    <name evidence="3" type="ORF">GCM10010094_81100</name>
</gene>
<dbReference type="SUPFAM" id="SSF48208">
    <property type="entry name" value="Six-hairpin glycosidases"/>
    <property type="match status" value="1"/>
</dbReference>
<dbReference type="InterPro" id="IPR008928">
    <property type="entry name" value="6-hairpin_glycosidase_sf"/>
</dbReference>